<dbReference type="GO" id="GO:0046872">
    <property type="term" value="F:metal ion binding"/>
    <property type="evidence" value="ECO:0007669"/>
    <property type="project" value="UniProtKB-KW"/>
</dbReference>
<dbReference type="InterPro" id="IPR036008">
    <property type="entry name" value="Aconitase_4Fe-4S_dom"/>
</dbReference>
<evidence type="ECO:0000256" key="1">
    <source>
        <dbReference type="ARBA" id="ARBA00022723"/>
    </source>
</evidence>
<dbReference type="Gene3D" id="3.30.499.10">
    <property type="entry name" value="Aconitase, domain 3"/>
    <property type="match status" value="1"/>
</dbReference>
<keyword evidence="3" id="KW-0411">Iron-sulfur</keyword>
<gene>
    <name evidence="5" type="ORF">D477_015169</name>
</gene>
<keyword evidence="2" id="KW-0408">Iron</keyword>
<dbReference type="GO" id="GO:0051536">
    <property type="term" value="F:iron-sulfur cluster binding"/>
    <property type="evidence" value="ECO:0007669"/>
    <property type="project" value="UniProtKB-KW"/>
</dbReference>
<dbReference type="InterPro" id="IPR001030">
    <property type="entry name" value="Acoase/IPM_deHydtase_lsu_aba"/>
</dbReference>
<dbReference type="PRINTS" id="PR00415">
    <property type="entry name" value="ACONITASE"/>
</dbReference>
<proteinExistence type="predicted"/>
<evidence type="ECO:0000256" key="2">
    <source>
        <dbReference type="ARBA" id="ARBA00023004"/>
    </source>
</evidence>
<comment type="caution">
    <text evidence="5">The sequence shown here is derived from an EMBL/GenBank/DDBJ whole genome shotgun (WGS) entry which is preliminary data.</text>
</comment>
<protein>
    <submittedName>
        <fullName evidence="5">Aconitase hydratase</fullName>
    </submittedName>
</protein>
<dbReference type="EMBL" id="ANPE02000180">
    <property type="protein sequence ID" value="EMY33379.1"/>
    <property type="molecule type" value="Genomic_DNA"/>
</dbReference>
<name>N1V029_9MICC</name>
<dbReference type="Proteomes" id="UP000010729">
    <property type="component" value="Unassembled WGS sequence"/>
</dbReference>
<dbReference type="PANTHER" id="PTHR11670">
    <property type="entry name" value="ACONITASE/IRON-RESPONSIVE ELEMENT FAMILY MEMBER"/>
    <property type="match status" value="1"/>
</dbReference>
<keyword evidence="6" id="KW-1185">Reference proteome</keyword>
<keyword evidence="1" id="KW-0479">Metal-binding</keyword>
<evidence type="ECO:0000256" key="3">
    <source>
        <dbReference type="ARBA" id="ARBA00023014"/>
    </source>
</evidence>
<accession>N1V029</accession>
<evidence type="ECO:0000259" key="4">
    <source>
        <dbReference type="Pfam" id="PF00330"/>
    </source>
</evidence>
<dbReference type="AlphaFoldDB" id="N1V029"/>
<dbReference type="SUPFAM" id="SSF53732">
    <property type="entry name" value="Aconitase iron-sulfur domain"/>
    <property type="match status" value="1"/>
</dbReference>
<feature type="domain" description="Aconitase/3-isopropylmalate dehydratase large subunit alpha/beta/alpha" evidence="4">
    <location>
        <begin position="73"/>
        <end position="333"/>
    </location>
</feature>
<dbReference type="InterPro" id="IPR015931">
    <property type="entry name" value="Acnase/IPM_dHydase_lsu_aba_1/3"/>
</dbReference>
<organism evidence="5 6">
    <name type="scientific">Arthrobacter crystallopoietes BAB-32</name>
    <dbReference type="NCBI Taxonomy" id="1246476"/>
    <lineage>
        <taxon>Bacteria</taxon>
        <taxon>Bacillati</taxon>
        <taxon>Actinomycetota</taxon>
        <taxon>Actinomycetes</taxon>
        <taxon>Micrococcales</taxon>
        <taxon>Micrococcaceae</taxon>
        <taxon>Crystallibacter</taxon>
    </lineage>
</organism>
<dbReference type="Pfam" id="PF00330">
    <property type="entry name" value="Aconitase"/>
    <property type="match status" value="1"/>
</dbReference>
<evidence type="ECO:0000313" key="6">
    <source>
        <dbReference type="Proteomes" id="UP000010729"/>
    </source>
</evidence>
<dbReference type="InterPro" id="IPR006249">
    <property type="entry name" value="Aconitase/IRP2"/>
</dbReference>
<sequence>MAGRSGTLQGALAFEVKGQRFRSIDVRGVLGPDFTRLPVVLRLLCENTLRTSDEAESARTVANVRGWLQRRSSEEELEFRPQRILMHDTTSTPALVDIAGMRDSLAEADVDPSVLNPLLRVDVSIDHSLAVEEYARPDAARLNLVHEYRRNRERYRFLKWAARSMETVNINPPGTGIMHTINLEQLATVVSIVDDGDGIPWAVPEMMIGTDSHTPMINGLSVLGWGVGGLEAQTVMFGLPTTLRIPEVIGVKLTGALPAGATATDLALTVTQQLRALGVSGEFVEFYGPGVTSLTVGQRSVVANMAPEYGATTGYFPMDQQVPEYLRETGRDEF</sequence>
<reference evidence="5 6" key="1">
    <citation type="journal article" date="2013" name="Genome Announc.">
        <title>Draft Genome Sequence of Arthrobacter crystallopoietes Strain BAB-32, Revealing Genes for Bioremediation.</title>
        <authorList>
            <person name="Joshi M.N."/>
            <person name="Pandit A.S."/>
            <person name="Sharma A."/>
            <person name="Pandya R.V."/>
            <person name="Desai S.M."/>
            <person name="Saxena A.K."/>
            <person name="Bagatharia S.B."/>
        </authorList>
    </citation>
    <scope>NUCLEOTIDE SEQUENCE [LARGE SCALE GENOMIC DNA]</scope>
    <source>
        <strain evidence="5 6">BAB-32</strain>
    </source>
</reference>
<evidence type="ECO:0000313" key="5">
    <source>
        <dbReference type="EMBL" id="EMY33379.1"/>
    </source>
</evidence>